<dbReference type="GO" id="GO:0005737">
    <property type="term" value="C:cytoplasm"/>
    <property type="evidence" value="ECO:0007669"/>
    <property type="project" value="UniProtKB-ARBA"/>
</dbReference>
<keyword evidence="3" id="KW-0479">Metal-binding</keyword>
<organism evidence="7">
    <name type="scientific">Brassica napus</name>
    <name type="common">Rape</name>
    <dbReference type="NCBI Taxonomy" id="3708"/>
    <lineage>
        <taxon>Eukaryota</taxon>
        <taxon>Viridiplantae</taxon>
        <taxon>Streptophyta</taxon>
        <taxon>Embryophyta</taxon>
        <taxon>Tracheophyta</taxon>
        <taxon>Spermatophyta</taxon>
        <taxon>Magnoliopsida</taxon>
        <taxon>eudicotyledons</taxon>
        <taxon>Gunneridae</taxon>
        <taxon>Pentapetalae</taxon>
        <taxon>rosids</taxon>
        <taxon>malvids</taxon>
        <taxon>Brassicales</taxon>
        <taxon>Brassicaceae</taxon>
        <taxon>Brassiceae</taxon>
        <taxon>Brassica</taxon>
    </lineage>
</organism>
<accession>A0A816QA76</accession>
<dbReference type="EMBL" id="HG994370">
    <property type="protein sequence ID" value="CAF2058062.1"/>
    <property type="molecule type" value="Genomic_DNA"/>
</dbReference>
<dbReference type="GO" id="GO:0016787">
    <property type="term" value="F:hydrolase activity"/>
    <property type="evidence" value="ECO:0007669"/>
    <property type="project" value="UniProtKB-KW"/>
</dbReference>
<proteinExistence type="inferred from homology"/>
<feature type="region of interest" description="Disordered" evidence="5">
    <location>
        <begin position="1"/>
        <end position="25"/>
    </location>
</feature>
<evidence type="ECO:0000256" key="4">
    <source>
        <dbReference type="ARBA" id="ARBA00022801"/>
    </source>
</evidence>
<feature type="compositionally biased region" description="Polar residues" evidence="5">
    <location>
        <begin position="1"/>
        <end position="10"/>
    </location>
</feature>
<keyword evidence="4" id="KW-0378">Hydrolase</keyword>
<comment type="similarity">
    <text evidence="1">Belongs to the NOB1 family.</text>
</comment>
<dbReference type="Proteomes" id="UP001295469">
    <property type="component" value="Chromosome C06"/>
</dbReference>
<dbReference type="Gene3D" id="3.40.50.1010">
    <property type="entry name" value="5'-nuclease"/>
    <property type="match status" value="1"/>
</dbReference>
<dbReference type="InterPro" id="IPR039907">
    <property type="entry name" value="NOB1"/>
</dbReference>
<evidence type="ECO:0000256" key="2">
    <source>
        <dbReference type="ARBA" id="ARBA00022722"/>
    </source>
</evidence>
<dbReference type="FunFam" id="3.40.50.1010:FF:000020">
    <property type="entry name" value="20S-pre-rRNA D-site endonuclease NOB1"/>
    <property type="match status" value="1"/>
</dbReference>
<evidence type="ECO:0000313" key="7">
    <source>
        <dbReference type="EMBL" id="CAF2058062.1"/>
    </source>
</evidence>
<name>A0A816QA76_BRANA</name>
<dbReference type="Pfam" id="PF17146">
    <property type="entry name" value="PIN_6"/>
    <property type="match status" value="1"/>
</dbReference>
<evidence type="ECO:0000259" key="6">
    <source>
        <dbReference type="Pfam" id="PF17146"/>
    </source>
</evidence>
<sequence>MDSSPASMLSSIVKKDPPSKPPTTDVAPAAILGMVGNCKSTKGISMAVVDANAVIDGRQSLTDFADKFVTVPEVLSEIRDSDSRRRLEFIPFTIETMEPSPESLSKVIKFAKATGDLHTLSDVDLKLIALTYTLEAEVHGTKNLRDVPPPIQTVRLALSCSLFSLSYKKEPLILCSEIQSASLVSHLGLLFLCPLLT</sequence>
<evidence type="ECO:0000256" key="3">
    <source>
        <dbReference type="ARBA" id="ARBA00022723"/>
    </source>
</evidence>
<dbReference type="InterPro" id="IPR033411">
    <property type="entry name" value="Ribonuclease_PIN"/>
</dbReference>
<dbReference type="PANTHER" id="PTHR12814:SF6">
    <property type="entry name" value="RNA-BINDING PROTEIN NOB1"/>
    <property type="match status" value="1"/>
</dbReference>
<dbReference type="CDD" id="cd09876">
    <property type="entry name" value="PIN_Nob1-like"/>
    <property type="match status" value="1"/>
</dbReference>
<dbReference type="GO" id="GO:0004521">
    <property type="term" value="F:RNA endonuclease activity"/>
    <property type="evidence" value="ECO:0007669"/>
    <property type="project" value="UniProtKB-ARBA"/>
</dbReference>
<gene>
    <name evidence="7" type="ORF">DARMORV10_C06P19660.1</name>
</gene>
<evidence type="ECO:0000256" key="1">
    <source>
        <dbReference type="ARBA" id="ARBA00005858"/>
    </source>
</evidence>
<evidence type="ECO:0000256" key="5">
    <source>
        <dbReference type="SAM" id="MobiDB-lite"/>
    </source>
</evidence>
<dbReference type="PANTHER" id="PTHR12814">
    <property type="entry name" value="RNA-BINDING PROTEIN NOB1"/>
    <property type="match status" value="1"/>
</dbReference>
<keyword evidence="2" id="KW-0540">Nuclease</keyword>
<protein>
    <submittedName>
        <fullName evidence="7">(rape) hypothetical protein</fullName>
    </submittedName>
</protein>
<dbReference type="GO" id="GO:0046872">
    <property type="term" value="F:metal ion binding"/>
    <property type="evidence" value="ECO:0007669"/>
    <property type="project" value="UniProtKB-KW"/>
</dbReference>
<reference evidence="7" key="1">
    <citation type="submission" date="2021-01" db="EMBL/GenBank/DDBJ databases">
        <authorList>
            <consortium name="Genoscope - CEA"/>
            <person name="William W."/>
        </authorList>
    </citation>
    <scope>NUCLEOTIDE SEQUENCE</scope>
</reference>
<dbReference type="GO" id="GO:0031981">
    <property type="term" value="C:nuclear lumen"/>
    <property type="evidence" value="ECO:0007669"/>
    <property type="project" value="UniProtKB-ARBA"/>
</dbReference>
<feature type="domain" description="Ribonuclease PIN" evidence="6">
    <location>
        <begin position="48"/>
        <end position="134"/>
    </location>
</feature>
<dbReference type="AlphaFoldDB" id="A0A816QA76"/>
<dbReference type="GO" id="GO:0006364">
    <property type="term" value="P:rRNA processing"/>
    <property type="evidence" value="ECO:0007669"/>
    <property type="project" value="UniProtKB-ARBA"/>
</dbReference>